<accession>A0A2H0N9L6</accession>
<reference evidence="1 2" key="1">
    <citation type="submission" date="2017-09" db="EMBL/GenBank/DDBJ databases">
        <title>Depth-based differentiation of microbial function through sediment-hosted aquifers and enrichment of novel symbionts in the deep terrestrial subsurface.</title>
        <authorList>
            <person name="Probst A.J."/>
            <person name="Ladd B."/>
            <person name="Jarett J.K."/>
            <person name="Geller-Mcgrath D.E."/>
            <person name="Sieber C.M."/>
            <person name="Emerson J.B."/>
            <person name="Anantharaman K."/>
            <person name="Thomas B.C."/>
            <person name="Malmstrom R."/>
            <person name="Stieglmeier M."/>
            <person name="Klingl A."/>
            <person name="Woyke T."/>
            <person name="Ryan C.M."/>
            <person name="Banfield J.F."/>
        </authorList>
    </citation>
    <scope>NUCLEOTIDE SEQUENCE [LARGE SCALE GENOMIC DNA]</scope>
    <source>
        <strain evidence="1">CG11_big_fil_rev_8_21_14_0_20_35_14</strain>
    </source>
</reference>
<sequence>MISVEQAEKIVKRTGLHNYEISHKMGMSRKYFLAQMCLYREKKQPFSQHLARMFLNAVGPSNYKGIVSDELFELCQLDYFLSKKQFEKLLKLLTCSHPMLAESLNMNSKVFYMTFRNGEGINFKMTTKLFEHYPFEMSKVLSATQLGIVFEYL</sequence>
<dbReference type="AlphaFoldDB" id="A0A2H0N9L6"/>
<evidence type="ECO:0000313" key="1">
    <source>
        <dbReference type="EMBL" id="PIR04796.1"/>
    </source>
</evidence>
<evidence type="ECO:0000313" key="2">
    <source>
        <dbReference type="Proteomes" id="UP000229893"/>
    </source>
</evidence>
<organism evidence="1 2">
    <name type="scientific">Candidatus Liptonbacteria bacterium CG11_big_fil_rev_8_21_14_0_20_35_14</name>
    <dbReference type="NCBI Taxonomy" id="1974634"/>
    <lineage>
        <taxon>Bacteria</taxon>
        <taxon>Candidatus Liptoniibacteriota</taxon>
    </lineage>
</organism>
<protein>
    <submittedName>
        <fullName evidence="1">Uncharacterized protein</fullName>
    </submittedName>
</protein>
<comment type="caution">
    <text evidence="1">The sequence shown here is derived from an EMBL/GenBank/DDBJ whole genome shotgun (WGS) entry which is preliminary data.</text>
</comment>
<proteinExistence type="predicted"/>
<dbReference type="Proteomes" id="UP000229893">
    <property type="component" value="Unassembled WGS sequence"/>
</dbReference>
<gene>
    <name evidence="1" type="ORF">COV57_02550</name>
</gene>
<name>A0A2H0N9L6_9BACT</name>
<dbReference type="EMBL" id="PCWO01000036">
    <property type="protein sequence ID" value="PIR04796.1"/>
    <property type="molecule type" value="Genomic_DNA"/>
</dbReference>